<dbReference type="Proteomes" id="UP000236630">
    <property type="component" value="Unassembled WGS sequence"/>
</dbReference>
<sequence>MLYSCLKDNQLSPCQYFNCLLFIEFASGRLPVLFSAYLDFNILTFFLSYEAFSCL</sequence>
<comment type="caution">
    <text evidence="1">The sequence shown here is derived from an EMBL/GenBank/DDBJ whole genome shotgun (WGS) entry which is preliminary data.</text>
</comment>
<name>A0A2H5QMI9_CITUN</name>
<protein>
    <submittedName>
        <fullName evidence="1">Uncharacterized protein</fullName>
    </submittedName>
</protein>
<evidence type="ECO:0000313" key="2">
    <source>
        <dbReference type="Proteomes" id="UP000236630"/>
    </source>
</evidence>
<keyword evidence="2" id="KW-1185">Reference proteome</keyword>
<reference evidence="1 2" key="1">
    <citation type="journal article" date="2017" name="Front. Genet.">
        <title>Draft sequencing of the heterozygous diploid genome of Satsuma (Citrus unshiu Marc.) using a hybrid assembly approach.</title>
        <authorList>
            <person name="Shimizu T."/>
            <person name="Tanizawa Y."/>
            <person name="Mochizuki T."/>
            <person name="Nagasaki H."/>
            <person name="Yoshioka T."/>
            <person name="Toyoda A."/>
            <person name="Fujiyama A."/>
            <person name="Kaminuma E."/>
            <person name="Nakamura Y."/>
        </authorList>
    </citation>
    <scope>NUCLEOTIDE SEQUENCE [LARGE SCALE GENOMIC DNA]</scope>
    <source>
        <strain evidence="2">cv. Miyagawa wase</strain>
    </source>
</reference>
<evidence type="ECO:0000313" key="1">
    <source>
        <dbReference type="EMBL" id="GAY65840.1"/>
    </source>
</evidence>
<proteinExistence type="predicted"/>
<accession>A0A2H5QMI9</accession>
<dbReference type="EMBL" id="BDQV01000522">
    <property type="protein sequence ID" value="GAY65840.1"/>
    <property type="molecule type" value="Genomic_DNA"/>
</dbReference>
<organism evidence="1 2">
    <name type="scientific">Citrus unshiu</name>
    <name type="common">Satsuma mandarin</name>
    <name type="synonym">Citrus nobilis var. unshiu</name>
    <dbReference type="NCBI Taxonomy" id="55188"/>
    <lineage>
        <taxon>Eukaryota</taxon>
        <taxon>Viridiplantae</taxon>
        <taxon>Streptophyta</taxon>
        <taxon>Embryophyta</taxon>
        <taxon>Tracheophyta</taxon>
        <taxon>Spermatophyta</taxon>
        <taxon>Magnoliopsida</taxon>
        <taxon>eudicotyledons</taxon>
        <taxon>Gunneridae</taxon>
        <taxon>Pentapetalae</taxon>
        <taxon>rosids</taxon>
        <taxon>malvids</taxon>
        <taxon>Sapindales</taxon>
        <taxon>Rutaceae</taxon>
        <taxon>Aurantioideae</taxon>
        <taxon>Citrus</taxon>
    </lineage>
</organism>
<dbReference type="AlphaFoldDB" id="A0A2H5QMI9"/>
<gene>
    <name evidence="1" type="ORF">CUMW_244140</name>
</gene>